<dbReference type="OrthoDB" id="5844706at2759"/>
<dbReference type="Gene3D" id="3.30.420.40">
    <property type="match status" value="1"/>
</dbReference>
<dbReference type="EMBL" id="KN716179">
    <property type="protein sequence ID" value="KJH51659.1"/>
    <property type="molecule type" value="Genomic_DNA"/>
</dbReference>
<dbReference type="GO" id="GO:0005524">
    <property type="term" value="F:ATP binding"/>
    <property type="evidence" value="ECO:0007669"/>
    <property type="project" value="UniProtKB-KW"/>
</dbReference>
<keyword evidence="1" id="KW-0547">Nucleotide-binding</keyword>
<dbReference type="AlphaFoldDB" id="A0A0D8Y6P6"/>
<reference evidence="6" key="2">
    <citation type="journal article" date="2016" name="Sci. Rep.">
        <title>Dictyocaulus viviparus genome, variome and transcriptome elucidate lungworm biology and support future intervention.</title>
        <authorList>
            <person name="McNulty S.N."/>
            <person name="Strube C."/>
            <person name="Rosa B.A."/>
            <person name="Martin J.C."/>
            <person name="Tyagi R."/>
            <person name="Choi Y.J."/>
            <person name="Wang Q."/>
            <person name="Hallsworth Pepin K."/>
            <person name="Zhang X."/>
            <person name="Ozersky P."/>
            <person name="Wilson R.K."/>
            <person name="Sternberg P.W."/>
            <person name="Gasser R.B."/>
            <person name="Mitreva M."/>
        </authorList>
    </citation>
    <scope>NUCLEOTIDE SEQUENCE [LARGE SCALE GENOMIC DNA]</scope>
    <source>
        <strain evidence="6">HannoverDv2000</strain>
    </source>
</reference>
<keyword evidence="6" id="KW-1185">Reference proteome</keyword>
<keyword evidence="4" id="KW-0472">Membrane</keyword>
<dbReference type="SUPFAM" id="SSF53067">
    <property type="entry name" value="Actin-like ATPase domain"/>
    <property type="match status" value="1"/>
</dbReference>
<keyword evidence="5" id="KW-0808">Transferase</keyword>
<evidence type="ECO:0000313" key="5">
    <source>
        <dbReference type="EMBL" id="KJH51659.1"/>
    </source>
</evidence>
<reference evidence="5 6" key="1">
    <citation type="submission" date="2013-11" db="EMBL/GenBank/DDBJ databases">
        <title>Draft genome of the bovine lungworm Dictyocaulus viviparus.</title>
        <authorList>
            <person name="Mitreva M."/>
        </authorList>
    </citation>
    <scope>NUCLEOTIDE SEQUENCE [LARGE SCALE GENOMIC DNA]</scope>
    <source>
        <strain evidence="5 6">HannoverDv2000</strain>
    </source>
</reference>
<accession>A0A0D8Y6P6</accession>
<dbReference type="InterPro" id="IPR004567">
    <property type="entry name" value="Type_II_PanK"/>
</dbReference>
<dbReference type="GO" id="GO:0015937">
    <property type="term" value="P:coenzyme A biosynthetic process"/>
    <property type="evidence" value="ECO:0007669"/>
    <property type="project" value="UniProtKB-KW"/>
</dbReference>
<feature type="transmembrane region" description="Helical" evidence="4">
    <location>
        <begin position="52"/>
        <end position="78"/>
    </location>
</feature>
<evidence type="ECO:0000256" key="3">
    <source>
        <dbReference type="ARBA" id="ARBA00022993"/>
    </source>
</evidence>
<organism evidence="5 6">
    <name type="scientific">Dictyocaulus viviparus</name>
    <name type="common">Bovine lungworm</name>
    <dbReference type="NCBI Taxonomy" id="29172"/>
    <lineage>
        <taxon>Eukaryota</taxon>
        <taxon>Metazoa</taxon>
        <taxon>Ecdysozoa</taxon>
        <taxon>Nematoda</taxon>
        <taxon>Chromadorea</taxon>
        <taxon>Rhabditida</taxon>
        <taxon>Rhabditina</taxon>
        <taxon>Rhabditomorpha</taxon>
        <taxon>Strongyloidea</taxon>
        <taxon>Metastrongylidae</taxon>
        <taxon>Dictyocaulus</taxon>
    </lineage>
</organism>
<evidence type="ECO:0000256" key="2">
    <source>
        <dbReference type="ARBA" id="ARBA00022840"/>
    </source>
</evidence>
<dbReference type="Pfam" id="PF03630">
    <property type="entry name" value="Fumble"/>
    <property type="match status" value="2"/>
</dbReference>
<keyword evidence="3" id="KW-0173">Coenzyme A biosynthesis</keyword>
<dbReference type="STRING" id="29172.A0A0D8Y6P6"/>
<keyword evidence="5" id="KW-0418">Kinase</keyword>
<keyword evidence="4" id="KW-1133">Transmembrane helix</keyword>
<keyword evidence="4" id="KW-0812">Transmembrane</keyword>
<dbReference type="Proteomes" id="UP000053766">
    <property type="component" value="Unassembled WGS sequence"/>
</dbReference>
<dbReference type="GO" id="GO:0005634">
    <property type="term" value="C:nucleus"/>
    <property type="evidence" value="ECO:0007669"/>
    <property type="project" value="TreeGrafter"/>
</dbReference>
<dbReference type="PANTHER" id="PTHR12280:SF20">
    <property type="entry name" value="4'-PHOSPHOPANTETHEINE PHOSPHATASE"/>
    <property type="match status" value="1"/>
</dbReference>
<dbReference type="InterPro" id="IPR043129">
    <property type="entry name" value="ATPase_NBD"/>
</dbReference>
<dbReference type="GO" id="GO:0005829">
    <property type="term" value="C:cytosol"/>
    <property type="evidence" value="ECO:0007669"/>
    <property type="project" value="TreeGrafter"/>
</dbReference>
<sequence>MDDGVKRTDEMKSLIFGCDFLLKNNEDESFTYFHEAVGIERYQYKPIDADSIYPFLLVNIGTGISVLKVILVTIVIGFDDLLLMAEKGDHRKCDTLVCDIYGGSYENLNLPADLIAGSFGKCSRIGKHSYARGDYEHQITEADIAKSLLLMISNNIGQMAMLYGTQFSMKRIYFGGFFIRKHPITMRTLSYAINYWSKGSMEALFMKHEGYLGAVGAFLDTN</sequence>
<proteinExistence type="predicted"/>
<gene>
    <name evidence="5" type="ORF">DICVIV_02195</name>
</gene>
<evidence type="ECO:0000256" key="4">
    <source>
        <dbReference type="SAM" id="Phobius"/>
    </source>
</evidence>
<dbReference type="PANTHER" id="PTHR12280">
    <property type="entry name" value="PANTOTHENATE KINASE"/>
    <property type="match status" value="1"/>
</dbReference>
<protein>
    <submittedName>
        <fullName evidence="5">Putative pantothenate kinase</fullName>
    </submittedName>
</protein>
<dbReference type="GO" id="GO:0004594">
    <property type="term" value="F:pantothenate kinase activity"/>
    <property type="evidence" value="ECO:0007669"/>
    <property type="project" value="TreeGrafter"/>
</dbReference>
<evidence type="ECO:0000256" key="1">
    <source>
        <dbReference type="ARBA" id="ARBA00022741"/>
    </source>
</evidence>
<keyword evidence="2" id="KW-0067">ATP-binding</keyword>
<evidence type="ECO:0000313" key="6">
    <source>
        <dbReference type="Proteomes" id="UP000053766"/>
    </source>
</evidence>
<name>A0A0D8Y6P6_DICVI</name>